<keyword evidence="2" id="KW-1185">Reference proteome</keyword>
<dbReference type="PANTHER" id="PTHR36617">
    <property type="entry name" value="PROTEIN, PUTATIVE-RELATED"/>
    <property type="match status" value="1"/>
</dbReference>
<gene>
    <name evidence="1" type="ORF">H5410_036611</name>
</gene>
<protein>
    <submittedName>
        <fullName evidence="1">Uncharacterized protein</fullName>
    </submittedName>
</protein>
<dbReference type="EMBL" id="JACXVP010000007">
    <property type="protein sequence ID" value="KAG5595379.1"/>
    <property type="molecule type" value="Genomic_DNA"/>
</dbReference>
<comment type="caution">
    <text evidence="1">The sequence shown here is derived from an EMBL/GenBank/DDBJ whole genome shotgun (WGS) entry which is preliminary data.</text>
</comment>
<accession>A0A9J5Y412</accession>
<name>A0A9J5Y412_SOLCO</name>
<dbReference type="AlphaFoldDB" id="A0A9J5Y412"/>
<reference evidence="1 2" key="1">
    <citation type="submission" date="2020-09" db="EMBL/GenBank/DDBJ databases">
        <title>De no assembly of potato wild relative species, Solanum commersonii.</title>
        <authorList>
            <person name="Cho K."/>
        </authorList>
    </citation>
    <scope>NUCLEOTIDE SEQUENCE [LARGE SCALE GENOMIC DNA]</scope>
    <source>
        <strain evidence="1">LZ3.2</strain>
        <tissue evidence="1">Leaf</tissue>
    </source>
</reference>
<evidence type="ECO:0000313" key="1">
    <source>
        <dbReference type="EMBL" id="KAG5595379.1"/>
    </source>
</evidence>
<proteinExistence type="predicted"/>
<evidence type="ECO:0000313" key="2">
    <source>
        <dbReference type="Proteomes" id="UP000824120"/>
    </source>
</evidence>
<organism evidence="1 2">
    <name type="scientific">Solanum commersonii</name>
    <name type="common">Commerson's wild potato</name>
    <name type="synonym">Commerson's nightshade</name>
    <dbReference type="NCBI Taxonomy" id="4109"/>
    <lineage>
        <taxon>Eukaryota</taxon>
        <taxon>Viridiplantae</taxon>
        <taxon>Streptophyta</taxon>
        <taxon>Embryophyta</taxon>
        <taxon>Tracheophyta</taxon>
        <taxon>Spermatophyta</taxon>
        <taxon>Magnoliopsida</taxon>
        <taxon>eudicotyledons</taxon>
        <taxon>Gunneridae</taxon>
        <taxon>Pentapetalae</taxon>
        <taxon>asterids</taxon>
        <taxon>lamiids</taxon>
        <taxon>Solanales</taxon>
        <taxon>Solanaceae</taxon>
        <taxon>Solanoideae</taxon>
        <taxon>Solaneae</taxon>
        <taxon>Solanum</taxon>
    </lineage>
</organism>
<dbReference type="PANTHER" id="PTHR36617:SF15">
    <property type="entry name" value="REVERSE TRANSCRIPTASE ZINC-BINDING DOMAIN-CONTAINING PROTEIN"/>
    <property type="match status" value="1"/>
</dbReference>
<dbReference type="OrthoDB" id="1306001at2759"/>
<dbReference type="Proteomes" id="UP000824120">
    <property type="component" value="Chromosome 7"/>
</dbReference>
<sequence>MLMKRYWRYNQENADLWKEIVQAKKLWEGFSCNTSLQQGNEAHIQFWKDKWRGHTKLQDAFPRLFLIATNPDSTIDQNW</sequence>